<protein>
    <submittedName>
        <fullName evidence="3">DUF262 domain-containing protein</fullName>
    </submittedName>
</protein>
<evidence type="ECO:0000313" key="4">
    <source>
        <dbReference type="Proteomes" id="UP000641454"/>
    </source>
</evidence>
<dbReference type="InterPro" id="IPR004919">
    <property type="entry name" value="GmrSD_N"/>
</dbReference>
<reference evidence="3 4" key="1">
    <citation type="submission" date="2020-08" db="EMBL/GenBank/DDBJ databases">
        <title>Description of novel Flavobacterium F-392 isolate.</title>
        <authorList>
            <person name="Saticioglu I.B."/>
            <person name="Duman M."/>
            <person name="Altun S."/>
        </authorList>
    </citation>
    <scope>NUCLEOTIDE SEQUENCE [LARGE SCALE GENOMIC DNA]</scope>
    <source>
        <strain evidence="3 4">F-392</strain>
    </source>
</reference>
<sequence>MISPLKQIESGKMFIQNVFGNYNNHEMWYKIPEYQRPYVWEDDQVIALLEDIASAQQFTQDSEYFLGSIVFHSKLSENKQYRDNELLDGQQRLTTLYMLMAIIRDLSEDEDLKKTCRDAIFQKENKFKGIPERMRLTFDIRDEVKDFAEEYIKIDGSTLRKEQLLSLIANGLDINIKNMAKAIITMREWFLKNQAVNVEDFFIHLMNNVLLIFVSSQELDDAFRLFTVLNDRGVKLRNSDILKAENLKFVDDDAKRKNYAVFWEELEGELQEDFDQFLSYIRTILVKDKARLSLLKEFEQNIYFPKEYIRETKQSIPKKPLLTKGVDTFEYIKKYKRHYDFLFNNANSSIGSTFEFENLIALLQDNSIADIWIPPVLCFRESFGDSEIFKFLKKLDNKFSADLIAGESPTYRIESMNNIIKEIEAVKNNSNILPEDKISALLSSDIFNFNQIAFLNEIQTGQIYKRKFARYILLKLDYLNSGNTQKWNTPSKISIEHVLPQNPALNSQWNKDFTVDQKNEWLNRLGNLVLISRVKNSSLSNLDYEAKKKKYFDTKMDVFPNSLKMIQSKEWTLETLKTNHKRVIDQLKLHYDIK</sequence>
<proteinExistence type="predicted"/>
<dbReference type="Proteomes" id="UP000641454">
    <property type="component" value="Unassembled WGS sequence"/>
</dbReference>
<dbReference type="Pfam" id="PF07510">
    <property type="entry name" value="GmrSD_C"/>
    <property type="match status" value="1"/>
</dbReference>
<accession>A0A923SFC1</accession>
<name>A0A923SFC1_9FLAO</name>
<dbReference type="Pfam" id="PF03235">
    <property type="entry name" value="GmrSD_N"/>
    <property type="match status" value="1"/>
</dbReference>
<dbReference type="RefSeq" id="WP_187018105.1">
    <property type="nucleotide sequence ID" value="NZ_JACRUK010000014.1"/>
</dbReference>
<keyword evidence="4" id="KW-1185">Reference proteome</keyword>
<evidence type="ECO:0000259" key="2">
    <source>
        <dbReference type="Pfam" id="PF07510"/>
    </source>
</evidence>
<dbReference type="InterPro" id="IPR011089">
    <property type="entry name" value="GmrSD_C"/>
</dbReference>
<dbReference type="AlphaFoldDB" id="A0A923SFC1"/>
<gene>
    <name evidence="3" type="ORF">H8R25_08295</name>
</gene>
<dbReference type="PANTHER" id="PTHR35149:SF1">
    <property type="entry name" value="DUF5655 DOMAIN-CONTAINING PROTEIN"/>
    <property type="match status" value="1"/>
</dbReference>
<evidence type="ECO:0000259" key="1">
    <source>
        <dbReference type="Pfam" id="PF03235"/>
    </source>
</evidence>
<feature type="domain" description="GmrSD restriction endonucleases C-terminal" evidence="2">
    <location>
        <begin position="459"/>
        <end position="581"/>
    </location>
</feature>
<comment type="caution">
    <text evidence="3">The sequence shown here is derived from an EMBL/GenBank/DDBJ whole genome shotgun (WGS) entry which is preliminary data.</text>
</comment>
<dbReference type="EMBL" id="JACRUL010000015">
    <property type="protein sequence ID" value="MBC5844436.1"/>
    <property type="molecule type" value="Genomic_DNA"/>
</dbReference>
<dbReference type="PANTHER" id="PTHR35149">
    <property type="entry name" value="SLL5132 PROTEIN"/>
    <property type="match status" value="1"/>
</dbReference>
<organism evidence="3 4">
    <name type="scientific">Flavobacterium muglaense</name>
    <dbReference type="NCBI Taxonomy" id="2764716"/>
    <lineage>
        <taxon>Bacteria</taxon>
        <taxon>Pseudomonadati</taxon>
        <taxon>Bacteroidota</taxon>
        <taxon>Flavobacteriia</taxon>
        <taxon>Flavobacteriales</taxon>
        <taxon>Flavobacteriaceae</taxon>
        <taxon>Flavobacterium</taxon>
    </lineage>
</organism>
<evidence type="ECO:0000313" key="3">
    <source>
        <dbReference type="EMBL" id="MBC5844436.1"/>
    </source>
</evidence>
<feature type="domain" description="GmrSD restriction endonucleases N-terminal" evidence="1">
    <location>
        <begin position="15"/>
        <end position="245"/>
    </location>
</feature>